<keyword evidence="3" id="KW-1185">Reference proteome</keyword>
<reference evidence="2 3" key="1">
    <citation type="journal article" date="2015" name="Fungal Genet. Biol.">
        <title>Evolution of novel wood decay mechanisms in Agaricales revealed by the genome sequences of Fistulina hepatica and Cylindrobasidium torrendii.</title>
        <authorList>
            <person name="Floudas D."/>
            <person name="Held B.W."/>
            <person name="Riley R."/>
            <person name="Nagy L.G."/>
            <person name="Koehler G."/>
            <person name="Ransdell A.S."/>
            <person name="Younus H."/>
            <person name="Chow J."/>
            <person name="Chiniquy J."/>
            <person name="Lipzen A."/>
            <person name="Tritt A."/>
            <person name="Sun H."/>
            <person name="Haridas S."/>
            <person name="LaButti K."/>
            <person name="Ohm R.A."/>
            <person name="Kues U."/>
            <person name="Blanchette R.A."/>
            <person name="Grigoriev I.V."/>
            <person name="Minto R.E."/>
            <person name="Hibbett D.S."/>
        </authorList>
    </citation>
    <scope>NUCLEOTIDE SEQUENCE [LARGE SCALE GENOMIC DNA]</scope>
    <source>
        <strain evidence="2 3">FP15055 ss-10</strain>
    </source>
</reference>
<evidence type="ECO:0000313" key="2">
    <source>
        <dbReference type="EMBL" id="KIY70486.1"/>
    </source>
</evidence>
<dbReference type="EMBL" id="KN880467">
    <property type="protein sequence ID" value="KIY70486.1"/>
    <property type="molecule type" value="Genomic_DNA"/>
</dbReference>
<sequence>MQTSYRSQDISPCPTFANPVLVPLVGHSATTNHIEYMLGLAKDELWDNLFCEENVFELQPQMLEDFCRGTVDFLPSSDVCERILQVGSRNMDSQPDQRILFKDVAESDPSRCVYTLHFKEGLYDKDILHARHPVTGHVTVHTAPFSHLPSFILPASPWIVAITASRIWRLRTSGLDDPLHRLRRALLGTCPPTYFSRAPSRAMISNSPSMNYKPRTNTTLSPRASESSGPSSSEHKQNPGKRLHR</sequence>
<proteinExistence type="predicted"/>
<accession>A0A0D7BLK1</accession>
<evidence type="ECO:0000256" key="1">
    <source>
        <dbReference type="SAM" id="MobiDB-lite"/>
    </source>
</evidence>
<protein>
    <submittedName>
        <fullName evidence="2">Uncharacterized protein</fullName>
    </submittedName>
</protein>
<feature type="region of interest" description="Disordered" evidence="1">
    <location>
        <begin position="205"/>
        <end position="245"/>
    </location>
</feature>
<dbReference type="Proteomes" id="UP000054007">
    <property type="component" value="Unassembled WGS sequence"/>
</dbReference>
<organism evidence="2 3">
    <name type="scientific">Cylindrobasidium torrendii FP15055 ss-10</name>
    <dbReference type="NCBI Taxonomy" id="1314674"/>
    <lineage>
        <taxon>Eukaryota</taxon>
        <taxon>Fungi</taxon>
        <taxon>Dikarya</taxon>
        <taxon>Basidiomycota</taxon>
        <taxon>Agaricomycotina</taxon>
        <taxon>Agaricomycetes</taxon>
        <taxon>Agaricomycetidae</taxon>
        <taxon>Agaricales</taxon>
        <taxon>Marasmiineae</taxon>
        <taxon>Physalacriaceae</taxon>
        <taxon>Cylindrobasidium</taxon>
    </lineage>
</organism>
<dbReference type="AlphaFoldDB" id="A0A0D7BLK1"/>
<evidence type="ECO:0000313" key="3">
    <source>
        <dbReference type="Proteomes" id="UP000054007"/>
    </source>
</evidence>
<feature type="compositionally biased region" description="Low complexity" evidence="1">
    <location>
        <begin position="221"/>
        <end position="232"/>
    </location>
</feature>
<name>A0A0D7BLK1_9AGAR</name>
<gene>
    <name evidence="2" type="ORF">CYLTODRAFT_408840</name>
</gene>
<feature type="compositionally biased region" description="Polar residues" evidence="1">
    <location>
        <begin position="205"/>
        <end position="220"/>
    </location>
</feature>